<evidence type="ECO:0000313" key="8">
    <source>
        <dbReference type="EMBL" id="CAD1834184.1"/>
    </source>
</evidence>
<evidence type="ECO:0000256" key="5">
    <source>
        <dbReference type="ARBA" id="ARBA00024659"/>
    </source>
</evidence>
<keyword evidence="2" id="KW-0547">Nucleotide-binding</keyword>
<keyword evidence="3" id="KW-0653">Protein transport</keyword>
<dbReference type="GO" id="GO:0006606">
    <property type="term" value="P:protein import into nucleus"/>
    <property type="evidence" value="ECO:0007669"/>
    <property type="project" value="TreeGrafter"/>
</dbReference>
<dbReference type="SMART" id="SM00175">
    <property type="entry name" value="RAB"/>
    <property type="match status" value="1"/>
</dbReference>
<reference evidence="8" key="1">
    <citation type="submission" date="2020-07" db="EMBL/GenBank/DDBJ databases">
        <authorList>
            <person name="Lin J."/>
        </authorList>
    </citation>
    <scope>NUCLEOTIDE SEQUENCE</scope>
</reference>
<dbReference type="EMBL" id="LR862152">
    <property type="protein sequence ID" value="CAD1834184.1"/>
    <property type="molecule type" value="Genomic_DNA"/>
</dbReference>
<comment type="subunit">
    <text evidence="6">Found in a nuclear export complex with RanGTP, exportin and pre-miRNA.</text>
</comment>
<keyword evidence="4" id="KW-0342">GTP-binding</keyword>
<dbReference type="InterPro" id="IPR001806">
    <property type="entry name" value="Small_GTPase"/>
</dbReference>
<dbReference type="PROSITE" id="PS51418">
    <property type="entry name" value="RAN"/>
    <property type="match status" value="1"/>
</dbReference>
<dbReference type="Pfam" id="PF00071">
    <property type="entry name" value="Ras"/>
    <property type="match status" value="1"/>
</dbReference>
<organism evidence="8">
    <name type="scientific">Ananas comosus var. bracteatus</name>
    <name type="common">red pineapple</name>
    <dbReference type="NCBI Taxonomy" id="296719"/>
    <lineage>
        <taxon>Eukaryota</taxon>
        <taxon>Viridiplantae</taxon>
        <taxon>Streptophyta</taxon>
        <taxon>Embryophyta</taxon>
        <taxon>Tracheophyta</taxon>
        <taxon>Spermatophyta</taxon>
        <taxon>Magnoliopsida</taxon>
        <taxon>Liliopsida</taxon>
        <taxon>Poales</taxon>
        <taxon>Bromeliaceae</taxon>
        <taxon>Bromelioideae</taxon>
        <taxon>Ananas</taxon>
    </lineage>
</organism>
<feature type="domain" description="TAFII55 protein conserved region" evidence="7">
    <location>
        <begin position="193"/>
        <end position="295"/>
    </location>
</feature>
<dbReference type="GO" id="GO:0005525">
    <property type="term" value="F:GTP binding"/>
    <property type="evidence" value="ECO:0007669"/>
    <property type="project" value="UniProtKB-KW"/>
</dbReference>
<dbReference type="Gene3D" id="3.40.50.300">
    <property type="entry name" value="P-loop containing nucleotide triphosphate hydrolases"/>
    <property type="match status" value="1"/>
</dbReference>
<evidence type="ECO:0000256" key="4">
    <source>
        <dbReference type="ARBA" id="ARBA00023134"/>
    </source>
</evidence>
<dbReference type="GO" id="GO:0005737">
    <property type="term" value="C:cytoplasm"/>
    <property type="evidence" value="ECO:0007669"/>
    <property type="project" value="TreeGrafter"/>
</dbReference>
<proteinExistence type="predicted"/>
<dbReference type="InterPro" id="IPR002041">
    <property type="entry name" value="Ran_GTPase"/>
</dbReference>
<comment type="function">
    <text evidence="5">GTP-binding protein involved in nucleocytoplasmic transport. Required for the import of protein into the nucleus and also for RNA export. Involved in chromatin condensation and control of cell cycle.</text>
</comment>
<dbReference type="AlphaFoldDB" id="A0A6V7PTI4"/>
<dbReference type="GO" id="GO:0000054">
    <property type="term" value="P:ribosomal subunit export from nucleus"/>
    <property type="evidence" value="ECO:0007669"/>
    <property type="project" value="TreeGrafter"/>
</dbReference>
<dbReference type="SMART" id="SM00176">
    <property type="entry name" value="RAN"/>
    <property type="match status" value="1"/>
</dbReference>
<dbReference type="PRINTS" id="PR00449">
    <property type="entry name" value="RASTRNSFRMNG"/>
</dbReference>
<dbReference type="GO" id="GO:0003924">
    <property type="term" value="F:GTPase activity"/>
    <property type="evidence" value="ECO:0007669"/>
    <property type="project" value="InterPro"/>
</dbReference>
<name>A0A6V7PTI4_ANACO</name>
<gene>
    <name evidence="8" type="ORF">CB5_LOCUS17395</name>
</gene>
<evidence type="ECO:0000256" key="6">
    <source>
        <dbReference type="ARBA" id="ARBA00026078"/>
    </source>
</evidence>
<dbReference type="PANTHER" id="PTHR24071:SF0">
    <property type="entry name" value="GTP-BINDING NUCLEAR PROTEIN RAN"/>
    <property type="match status" value="1"/>
</dbReference>
<dbReference type="PANTHER" id="PTHR24071">
    <property type="entry name" value="RAN GTPASE"/>
    <property type="match status" value="1"/>
</dbReference>
<dbReference type="InterPro" id="IPR006751">
    <property type="entry name" value="TAFII55_prot_cons_reg"/>
</dbReference>
<dbReference type="GO" id="GO:0006367">
    <property type="term" value="P:transcription initiation at RNA polymerase II promoter"/>
    <property type="evidence" value="ECO:0007669"/>
    <property type="project" value="InterPro"/>
</dbReference>
<evidence type="ECO:0000256" key="2">
    <source>
        <dbReference type="ARBA" id="ARBA00022741"/>
    </source>
</evidence>
<accession>A0A6V7PTI4</accession>
<evidence type="ECO:0000256" key="3">
    <source>
        <dbReference type="ARBA" id="ARBA00022927"/>
    </source>
</evidence>
<sequence>MACRISKRSITLASSSCWSAMEELVKPHLLRASLTGEFEKKYEPTIGVEVHPLDFLHNCGKIRFYCWDNSWSGKHPRQCAIIMFDVTARLTYKNVPTWHRDLCRVCENIPIVLCGNKVDVKNSKVKAKQLPSTGRRTCNTTRFQQRAITTSRSPSCILLGNFLGIRIFTLSNPCSCSSRGAYRLVAHSSSKSMEEQFILRVPPSVAERIERLLNENASSSEDGSLDLSFSEDGRNGTFMIGNESFPASLLICLPLWSPIKHNDDTVLIKTADVARARAEVERDLINIMSGGTVENILFFGHFLDTLHCCNRNYAHFWLIYMIGTGF</sequence>
<dbReference type="InterPro" id="IPR027417">
    <property type="entry name" value="P-loop_NTPase"/>
</dbReference>
<dbReference type="SUPFAM" id="SSF52540">
    <property type="entry name" value="P-loop containing nucleoside triphosphate hydrolases"/>
    <property type="match status" value="1"/>
</dbReference>
<dbReference type="GO" id="GO:0005669">
    <property type="term" value="C:transcription factor TFIID complex"/>
    <property type="evidence" value="ECO:0007669"/>
    <property type="project" value="InterPro"/>
</dbReference>
<dbReference type="Pfam" id="PF04658">
    <property type="entry name" value="TAFII55_N"/>
    <property type="match status" value="1"/>
</dbReference>
<evidence type="ECO:0000256" key="1">
    <source>
        <dbReference type="ARBA" id="ARBA00022448"/>
    </source>
</evidence>
<dbReference type="SMART" id="SM01370">
    <property type="entry name" value="TAFII55_N"/>
    <property type="match status" value="1"/>
</dbReference>
<keyword evidence="1" id="KW-0813">Transport</keyword>
<evidence type="ECO:0000259" key="7">
    <source>
        <dbReference type="SMART" id="SM01370"/>
    </source>
</evidence>
<protein>
    <recommendedName>
        <fullName evidence="7">TAFII55 protein conserved region domain-containing protein</fullName>
    </recommendedName>
</protein>